<dbReference type="EMBL" id="BPLF01000001">
    <property type="protein sequence ID" value="GIX62345.1"/>
    <property type="molecule type" value="Genomic_DNA"/>
</dbReference>
<feature type="compositionally biased region" description="Low complexity" evidence="1">
    <location>
        <begin position="352"/>
        <end position="366"/>
    </location>
</feature>
<evidence type="ECO:0000313" key="2">
    <source>
        <dbReference type="EMBL" id="GIX62345.1"/>
    </source>
</evidence>
<feature type="compositionally biased region" description="Polar residues" evidence="1">
    <location>
        <begin position="167"/>
        <end position="180"/>
    </location>
</feature>
<feature type="compositionally biased region" description="Polar residues" evidence="1">
    <location>
        <begin position="342"/>
        <end position="351"/>
    </location>
</feature>
<evidence type="ECO:0000256" key="1">
    <source>
        <dbReference type="SAM" id="MobiDB-lite"/>
    </source>
</evidence>
<protein>
    <submittedName>
        <fullName evidence="2">Uncharacterized protein</fullName>
    </submittedName>
</protein>
<comment type="caution">
    <text evidence="2">The sequence shown here is derived from an EMBL/GenBank/DDBJ whole genome shotgun (WGS) entry which is preliminary data.</text>
</comment>
<sequence length="453" mass="47881">MWHVGRKESIAGGDGRASVMDTLLLRPAKEDMELENVNSARSSVESGAATPFAVSDGTPSGLDTSRVTPVRSPTLSRERRTPLTRSQQLAILLARNHYSAPACSLDFVNLTPCLSELCESRRDSLGSLVENSEERAPREEAVSPQAPQGDASPPKPDDTTAGGKETASLSRAETGSTNVESDFVEDDGREEAPAVERGEAATCALIAMHRASAALGPAPTAGVRTAELSLGRLVHRNCVDMATSPLTSALDVPTLSTAAASGVEAGTSPMASAKKSIPVYSRSLLYRIRVPLAQRLRNCSSYGDANQSPQGSARRVNMSCYRRSASLRLSSQRASAVEFSMSELNTDSPPTAASSDGVSDGSAGRGPSPGCDATFRKRARQAALEDERRRRLARSSPGRGLVVAGELWLSGTMKNIGPKIEGSAGSGRRDSHASMLRRLLKRQRSLSSSLSSC</sequence>
<gene>
    <name evidence="2" type="ORF">BcabD6B2_17800</name>
</gene>
<feature type="region of interest" description="Disordered" evidence="1">
    <location>
        <begin position="340"/>
        <end position="373"/>
    </location>
</feature>
<accession>A0AAV4LRB6</accession>
<reference evidence="2 3" key="1">
    <citation type="submission" date="2021-06" db="EMBL/GenBank/DDBJ databases">
        <title>Genome sequence of Babesia caballi.</title>
        <authorList>
            <person name="Yamagishi J."/>
            <person name="Kidaka T."/>
            <person name="Ochi A."/>
        </authorList>
    </citation>
    <scope>NUCLEOTIDE SEQUENCE [LARGE SCALE GENOMIC DNA]</scope>
    <source>
        <strain evidence="2">USDA-D6B2</strain>
    </source>
</reference>
<organism evidence="2 3">
    <name type="scientific">Babesia caballi</name>
    <dbReference type="NCBI Taxonomy" id="5871"/>
    <lineage>
        <taxon>Eukaryota</taxon>
        <taxon>Sar</taxon>
        <taxon>Alveolata</taxon>
        <taxon>Apicomplexa</taxon>
        <taxon>Aconoidasida</taxon>
        <taxon>Piroplasmida</taxon>
        <taxon>Babesiidae</taxon>
        <taxon>Babesia</taxon>
    </lineage>
</organism>
<dbReference type="RefSeq" id="XP_067714414.1">
    <property type="nucleotide sequence ID" value="XM_067858313.1"/>
</dbReference>
<keyword evidence="3" id="KW-1185">Reference proteome</keyword>
<feature type="compositionally biased region" description="Polar residues" evidence="1">
    <location>
        <begin position="36"/>
        <end position="45"/>
    </location>
</feature>
<dbReference type="Proteomes" id="UP001497744">
    <property type="component" value="Unassembled WGS sequence"/>
</dbReference>
<feature type="compositionally biased region" description="Polar residues" evidence="1">
    <location>
        <begin position="57"/>
        <end position="75"/>
    </location>
</feature>
<feature type="compositionally biased region" description="Basic and acidic residues" evidence="1">
    <location>
        <begin position="132"/>
        <end position="141"/>
    </location>
</feature>
<evidence type="ECO:0000313" key="3">
    <source>
        <dbReference type="Proteomes" id="UP001497744"/>
    </source>
</evidence>
<dbReference type="AlphaFoldDB" id="A0AAV4LRB6"/>
<feature type="region of interest" description="Disordered" evidence="1">
    <location>
        <begin position="36"/>
        <end position="83"/>
    </location>
</feature>
<proteinExistence type="predicted"/>
<name>A0AAV4LRB6_BABCB</name>
<dbReference type="GeneID" id="94193826"/>
<feature type="region of interest" description="Disordered" evidence="1">
    <location>
        <begin position="128"/>
        <end position="195"/>
    </location>
</feature>